<dbReference type="Gene3D" id="3.40.50.720">
    <property type="entry name" value="NAD(P)-binding Rossmann-like Domain"/>
    <property type="match status" value="1"/>
</dbReference>
<comment type="caution">
    <text evidence="4">The sequence shown here is derived from an EMBL/GenBank/DDBJ whole genome shotgun (WGS) entry which is preliminary data.</text>
</comment>
<dbReference type="PANTHER" id="PTHR24320:SF282">
    <property type="entry name" value="WW DOMAIN-CONTAINING OXIDOREDUCTASE"/>
    <property type="match status" value="1"/>
</dbReference>
<accession>A0A9W8RQ90</accession>
<evidence type="ECO:0000256" key="1">
    <source>
        <dbReference type="ARBA" id="ARBA00006484"/>
    </source>
</evidence>
<comment type="similarity">
    <text evidence="1">Belongs to the short-chain dehydrogenases/reductases (SDR) family.</text>
</comment>
<dbReference type="OrthoDB" id="191139at2759"/>
<keyword evidence="3" id="KW-0560">Oxidoreductase</keyword>
<dbReference type="PANTHER" id="PTHR24320">
    <property type="entry name" value="RETINOL DEHYDROGENASE"/>
    <property type="match status" value="1"/>
</dbReference>
<dbReference type="EMBL" id="JAOQAZ010000026">
    <property type="protein sequence ID" value="KAJ4252314.1"/>
    <property type="molecule type" value="Genomic_DNA"/>
</dbReference>
<protein>
    <submittedName>
        <fullName evidence="4">Uncharacterized protein</fullName>
    </submittedName>
</protein>
<dbReference type="AlphaFoldDB" id="A0A9W8RQ90"/>
<evidence type="ECO:0000256" key="3">
    <source>
        <dbReference type="ARBA" id="ARBA00023002"/>
    </source>
</evidence>
<evidence type="ECO:0000313" key="4">
    <source>
        <dbReference type="EMBL" id="KAJ4252314.1"/>
    </source>
</evidence>
<name>A0A9W8RQ90_9HYPO</name>
<keyword evidence="2" id="KW-0521">NADP</keyword>
<organism evidence="4 5">
    <name type="scientific">Fusarium torreyae</name>
    <dbReference type="NCBI Taxonomy" id="1237075"/>
    <lineage>
        <taxon>Eukaryota</taxon>
        <taxon>Fungi</taxon>
        <taxon>Dikarya</taxon>
        <taxon>Ascomycota</taxon>
        <taxon>Pezizomycotina</taxon>
        <taxon>Sordariomycetes</taxon>
        <taxon>Hypocreomycetidae</taxon>
        <taxon>Hypocreales</taxon>
        <taxon>Nectriaceae</taxon>
        <taxon>Fusarium</taxon>
    </lineage>
</organism>
<dbReference type="GO" id="GO:0016491">
    <property type="term" value="F:oxidoreductase activity"/>
    <property type="evidence" value="ECO:0007669"/>
    <property type="project" value="UniProtKB-KW"/>
</dbReference>
<reference evidence="4" key="1">
    <citation type="submission" date="2022-09" db="EMBL/GenBank/DDBJ databases">
        <title>Fusarium specimens isolated from Avocado Roots.</title>
        <authorList>
            <person name="Stajich J."/>
            <person name="Roper C."/>
            <person name="Heimlech-Rivalta G."/>
        </authorList>
    </citation>
    <scope>NUCLEOTIDE SEQUENCE</scope>
    <source>
        <strain evidence="4">CF00136</strain>
    </source>
</reference>
<dbReference type="Proteomes" id="UP001152049">
    <property type="component" value="Unassembled WGS sequence"/>
</dbReference>
<gene>
    <name evidence="4" type="ORF">NW762_010911</name>
</gene>
<proteinExistence type="inferred from homology"/>
<evidence type="ECO:0000313" key="5">
    <source>
        <dbReference type="Proteomes" id="UP001152049"/>
    </source>
</evidence>
<keyword evidence="5" id="KW-1185">Reference proteome</keyword>
<sequence>MLSSAAHARAPRDIYKFDEFKTTIANQATTKRYTTSKLTDLHYAKALAEREKKVKIIPIHPDIVATNLHHASTGLFLRPFLYFAVVLFATPIEKGALSQIYATMSPEAQSGQYYSPIGKKEAGSSLSRNHELQEELFEYIQKELKELRKLPS</sequence>
<evidence type="ECO:0000256" key="2">
    <source>
        <dbReference type="ARBA" id="ARBA00022857"/>
    </source>
</evidence>